<feature type="transmembrane region" description="Helical" evidence="5">
    <location>
        <begin position="76"/>
        <end position="101"/>
    </location>
</feature>
<keyword evidence="4 5" id="KW-0472">Membrane</keyword>
<evidence type="ECO:0000313" key="7">
    <source>
        <dbReference type="Proteomes" id="UP000422736"/>
    </source>
</evidence>
<comment type="subcellular location">
    <subcellularLocation>
        <location evidence="1">Membrane</location>
        <topology evidence="1">Multi-pass membrane protein</topology>
    </subcellularLocation>
</comment>
<dbReference type="InterPro" id="IPR013714">
    <property type="entry name" value="Golgi_TVP15"/>
</dbReference>
<keyword evidence="2 5" id="KW-0812">Transmembrane</keyword>
<dbReference type="Proteomes" id="UP000422736">
    <property type="component" value="Chromosome 2"/>
</dbReference>
<evidence type="ECO:0000256" key="2">
    <source>
        <dbReference type="ARBA" id="ARBA00022692"/>
    </source>
</evidence>
<accession>A0ABX6EPX4</accession>
<feature type="transmembrane region" description="Helical" evidence="5">
    <location>
        <begin position="37"/>
        <end position="56"/>
    </location>
</feature>
<evidence type="ECO:0000313" key="6">
    <source>
        <dbReference type="EMBL" id="QGN14325.1"/>
    </source>
</evidence>
<protein>
    <submittedName>
        <fullName evidence="6">Golgi apparatus membrane protein TVP15</fullName>
    </submittedName>
</protein>
<organism evidence="6 7">
    <name type="scientific">Kluyveromyces marxianus</name>
    <name type="common">Yeast</name>
    <name type="synonym">Candida kefyr</name>
    <dbReference type="NCBI Taxonomy" id="4911"/>
    <lineage>
        <taxon>Eukaryota</taxon>
        <taxon>Fungi</taxon>
        <taxon>Dikarya</taxon>
        <taxon>Ascomycota</taxon>
        <taxon>Saccharomycotina</taxon>
        <taxon>Saccharomycetes</taxon>
        <taxon>Saccharomycetales</taxon>
        <taxon>Saccharomycetaceae</taxon>
        <taxon>Kluyveromyces</taxon>
    </lineage>
</organism>
<gene>
    <name evidence="6" type="primary">TVP15</name>
    <name evidence="6" type="ORF">FIM1_982</name>
</gene>
<keyword evidence="7" id="KW-1185">Reference proteome</keyword>
<evidence type="ECO:0000256" key="1">
    <source>
        <dbReference type="ARBA" id="ARBA00004141"/>
    </source>
</evidence>
<proteinExistence type="predicted"/>
<dbReference type="EMBL" id="CP015055">
    <property type="protein sequence ID" value="QGN14325.1"/>
    <property type="molecule type" value="Genomic_DNA"/>
</dbReference>
<sequence>MSTPVLNAYRIATIGFSGVLSLLFLSQLFFNLFRLSVLTRAIFGLVLSVLLGLLEFREVGQLDKYASFYYTYPGRGALFALLFGLLDYSGAFSIIVGVLLWPMIGAHVVLSVRPDLGEPAYFKTANIALSTGEDEGDIV</sequence>
<reference evidence="6 7" key="2">
    <citation type="submission" date="2019-11" db="EMBL/GenBank/DDBJ databases">
        <authorList>
            <person name="Lu H."/>
        </authorList>
    </citation>
    <scope>NUCLEOTIDE SEQUENCE [LARGE SCALE GENOMIC DNA]</scope>
    <source>
        <strain evidence="6 7">FIM1</strain>
    </source>
</reference>
<name>A0ABX6EPX4_KLUMA</name>
<keyword evidence="3 5" id="KW-1133">Transmembrane helix</keyword>
<evidence type="ECO:0000256" key="3">
    <source>
        <dbReference type="ARBA" id="ARBA00022989"/>
    </source>
</evidence>
<dbReference type="Pfam" id="PF08507">
    <property type="entry name" value="COPI_assoc"/>
    <property type="match status" value="1"/>
</dbReference>
<feature type="transmembrane region" description="Helical" evidence="5">
    <location>
        <begin position="6"/>
        <end position="25"/>
    </location>
</feature>
<reference evidence="6 7" key="1">
    <citation type="submission" date="2016-03" db="EMBL/GenBank/DDBJ databases">
        <title>How can Kluyveromyces marxianus grow so fast - potential evolutionary course in Saccharomyces Complex revealed by comparative genomics.</title>
        <authorList>
            <person name="Mo W."/>
            <person name="Lu W."/>
            <person name="Yang X."/>
            <person name="Qi J."/>
            <person name="Lv H."/>
        </authorList>
    </citation>
    <scope>NUCLEOTIDE SEQUENCE [LARGE SCALE GENOMIC DNA]</scope>
    <source>
        <strain evidence="6 7">FIM1</strain>
    </source>
</reference>
<evidence type="ECO:0000256" key="5">
    <source>
        <dbReference type="SAM" id="Phobius"/>
    </source>
</evidence>
<evidence type="ECO:0000256" key="4">
    <source>
        <dbReference type="ARBA" id="ARBA00023136"/>
    </source>
</evidence>